<reference evidence="1 2" key="1">
    <citation type="submission" date="2018-09" db="EMBL/GenBank/DDBJ databases">
        <title>Identification of marine bacteria producing industrial enzymes.</title>
        <authorList>
            <person name="Cheng T.H."/>
            <person name="Saidin J."/>
            <person name="Muhd D.D."/>
            <person name="Isa M.N.M."/>
            <person name="Bakar M.F.A."/>
            <person name="Ismail N."/>
        </authorList>
    </citation>
    <scope>NUCLEOTIDE SEQUENCE [LARGE SCALE GENOMIC DNA]</scope>
    <source>
        <strain evidence="1 2">MNAD 1.6</strain>
    </source>
</reference>
<proteinExistence type="predicted"/>
<dbReference type="RefSeq" id="WP_119853399.1">
    <property type="nucleotide sequence ID" value="NZ_QYSE01000003.1"/>
</dbReference>
<comment type="caution">
    <text evidence="1">The sequence shown here is derived from an EMBL/GenBank/DDBJ whole genome shotgun (WGS) entry which is preliminary data.</text>
</comment>
<evidence type="ECO:0000313" key="1">
    <source>
        <dbReference type="EMBL" id="RJF34441.1"/>
    </source>
</evidence>
<organism evidence="1 2">
    <name type="scientific">Pseudoalteromonas gelatinilytica</name>
    <dbReference type="NCBI Taxonomy" id="1703256"/>
    <lineage>
        <taxon>Bacteria</taxon>
        <taxon>Pseudomonadati</taxon>
        <taxon>Pseudomonadota</taxon>
        <taxon>Gammaproteobacteria</taxon>
        <taxon>Alteromonadales</taxon>
        <taxon>Pseudoalteromonadaceae</taxon>
        <taxon>Pseudoalteromonas</taxon>
    </lineage>
</organism>
<name>A0A3A3ELX1_9GAMM</name>
<dbReference type="EMBL" id="QYSE01000003">
    <property type="protein sequence ID" value="RJF34441.1"/>
    <property type="molecule type" value="Genomic_DNA"/>
</dbReference>
<dbReference type="AlphaFoldDB" id="A0A3A3ELX1"/>
<evidence type="ECO:0000313" key="2">
    <source>
        <dbReference type="Proteomes" id="UP000265938"/>
    </source>
</evidence>
<sequence>MYLIKRFLAILAIITVLLIALFTWNSFLIWLDSAEPVNPQTSKETRSKVQWLSTKKPLTYTFSNQRTHSLRILSNAVFDQSVTLDQPVNYAIKYTLYNDKKEAIVDEIYHHASKLVNNSEEQQIKQIIENKQSLNVASGQSFYLPIAHYPEAKSLTLLLIPEEKSIQGVVVRVHAKTPDQNIDPLNSWLKRPLDRRKRATDYLTMGENTLTNTEITNAMAFWWQKIAPQGIPGIDFKSDILYETLPYNVITYDFNQQQYSLAAYYTNESLCASIKLDNSDSLIFTVSNNQALPLLTWYDKLQFEAPKEIDFTQTDEKNTYKTPTLNAGLITVCSEEELLTQWRTESGSIILTSYAGSYLINPKASVEFDIVPASHLSLELRALKSSQIHVTLYDKSKKQIEQYSVTIKGEASNFDRLIANNTQRQAVGMLTSYYLRTPQQAHFFKVESNNDVYLRVKSRLSNFHYQRRIAHQPLTTESTDGFYDIAAWFEQKASNHYDLANQEHFVNIRTFTPPRDVEQRTTYYQSKELFNVLPLSNVALGLSPSRYYEKPEPAQEFNFGIYNNNHYFPSSGENDNRLIFKLNNNSANEVKLADISSPEKMKLIEESNTVYQNWYGHRPWVKQRLYQLDKNKPIKLLYDKKKHPTSIVVKAFRTQSNKPITLNIDHSANYKPGLTSEYSITKQSYQLHHSELLTSFLIHPKKSQLTSYPSVTFNVANDIDSLWSVTLSSSETIWLSMLEEYPGKDQKVRWWNNEL</sequence>
<dbReference type="Proteomes" id="UP000265938">
    <property type="component" value="Unassembled WGS sequence"/>
</dbReference>
<gene>
    <name evidence="1" type="ORF">D4741_13720</name>
</gene>
<protein>
    <submittedName>
        <fullName evidence="1">Uncharacterized protein</fullName>
    </submittedName>
</protein>
<accession>A0A3A3ELX1</accession>